<evidence type="ECO:0000313" key="2">
    <source>
        <dbReference type="Proteomes" id="UP000295281"/>
    </source>
</evidence>
<dbReference type="InterPro" id="IPR019587">
    <property type="entry name" value="Polyketide_cyclase/dehydratase"/>
</dbReference>
<evidence type="ECO:0000313" key="1">
    <source>
        <dbReference type="EMBL" id="TDQ54755.1"/>
    </source>
</evidence>
<dbReference type="Gene3D" id="3.30.530.20">
    <property type="match status" value="1"/>
</dbReference>
<gene>
    <name evidence="1" type="ORF">EV190_10171</name>
</gene>
<dbReference type="RefSeq" id="WP_133739387.1">
    <property type="nucleotide sequence ID" value="NZ_SNYN01000001.1"/>
</dbReference>
<sequence>MSGSVRESRVAVAHTCPAPAGRVWDTLVDWELHDRWMVLTRARGGSGEGARVLAFTGIGPVGFSDPMEITGWRPPSDDAPGHCEVLHRGAVVRGRGRFDLEPLPGGRCLVTWSEWVRLPPGPVGRLAGPLVRVLTASLFRRSLRNLGGLARRRSRSGRD</sequence>
<protein>
    <submittedName>
        <fullName evidence="1">Polyketide cyclase/dehydrase/lipid transport protein</fullName>
    </submittedName>
</protein>
<dbReference type="Proteomes" id="UP000295281">
    <property type="component" value="Unassembled WGS sequence"/>
</dbReference>
<comment type="caution">
    <text evidence="1">The sequence shown here is derived from an EMBL/GenBank/DDBJ whole genome shotgun (WGS) entry which is preliminary data.</text>
</comment>
<organism evidence="1 2">
    <name type="scientific">Actinorugispora endophytica</name>
    <dbReference type="NCBI Taxonomy" id="1605990"/>
    <lineage>
        <taxon>Bacteria</taxon>
        <taxon>Bacillati</taxon>
        <taxon>Actinomycetota</taxon>
        <taxon>Actinomycetes</taxon>
        <taxon>Streptosporangiales</taxon>
        <taxon>Nocardiopsidaceae</taxon>
        <taxon>Actinorugispora</taxon>
    </lineage>
</organism>
<dbReference type="InterPro" id="IPR023393">
    <property type="entry name" value="START-like_dom_sf"/>
</dbReference>
<dbReference type="EMBL" id="SNYN01000001">
    <property type="protein sequence ID" value="TDQ54755.1"/>
    <property type="molecule type" value="Genomic_DNA"/>
</dbReference>
<dbReference type="OrthoDB" id="4823586at2"/>
<dbReference type="AlphaFoldDB" id="A0A4R6V2Z4"/>
<dbReference type="Pfam" id="PF10604">
    <property type="entry name" value="Polyketide_cyc2"/>
    <property type="match status" value="1"/>
</dbReference>
<reference evidence="1 2" key="1">
    <citation type="submission" date="2019-03" db="EMBL/GenBank/DDBJ databases">
        <title>Genomic Encyclopedia of Type Strains, Phase IV (KMG-IV): sequencing the most valuable type-strain genomes for metagenomic binning, comparative biology and taxonomic classification.</title>
        <authorList>
            <person name="Goeker M."/>
        </authorList>
    </citation>
    <scope>NUCLEOTIDE SEQUENCE [LARGE SCALE GENOMIC DNA]</scope>
    <source>
        <strain evidence="1 2">DSM 46770</strain>
    </source>
</reference>
<name>A0A4R6V2Z4_9ACTN</name>
<dbReference type="SUPFAM" id="SSF55961">
    <property type="entry name" value="Bet v1-like"/>
    <property type="match status" value="1"/>
</dbReference>
<dbReference type="CDD" id="cd07812">
    <property type="entry name" value="SRPBCC"/>
    <property type="match status" value="1"/>
</dbReference>
<keyword evidence="2" id="KW-1185">Reference proteome</keyword>
<accession>A0A4R6V2Z4</accession>
<proteinExistence type="predicted"/>